<evidence type="ECO:0000313" key="3">
    <source>
        <dbReference type="Proteomes" id="UP000306602"/>
    </source>
</evidence>
<gene>
    <name evidence="2" type="ORF">E4Z66_12735</name>
</gene>
<feature type="region of interest" description="Disordered" evidence="1">
    <location>
        <begin position="65"/>
        <end position="87"/>
    </location>
</feature>
<dbReference type="OrthoDB" id="7869201at2"/>
<organism evidence="2 3">
    <name type="scientific">Aliishimia ponticola</name>
    <dbReference type="NCBI Taxonomy" id="2499833"/>
    <lineage>
        <taxon>Bacteria</taxon>
        <taxon>Pseudomonadati</taxon>
        <taxon>Pseudomonadota</taxon>
        <taxon>Alphaproteobacteria</taxon>
        <taxon>Rhodobacterales</taxon>
        <taxon>Paracoccaceae</taxon>
        <taxon>Aliishimia</taxon>
    </lineage>
</organism>
<protein>
    <submittedName>
        <fullName evidence="2">Antifreeze protein</fullName>
    </submittedName>
</protein>
<dbReference type="EMBL" id="SRKY01000003">
    <property type="protein sequence ID" value="THH36260.1"/>
    <property type="molecule type" value="Genomic_DNA"/>
</dbReference>
<comment type="caution">
    <text evidence="2">The sequence shown here is derived from an EMBL/GenBank/DDBJ whole genome shotgun (WGS) entry which is preliminary data.</text>
</comment>
<proteinExistence type="predicted"/>
<dbReference type="Proteomes" id="UP000306602">
    <property type="component" value="Unassembled WGS sequence"/>
</dbReference>
<evidence type="ECO:0000256" key="1">
    <source>
        <dbReference type="SAM" id="MobiDB-lite"/>
    </source>
</evidence>
<keyword evidence="3" id="KW-1185">Reference proteome</keyword>
<name>A0A4S4NJH1_9RHOB</name>
<evidence type="ECO:0000313" key="2">
    <source>
        <dbReference type="EMBL" id="THH36260.1"/>
    </source>
</evidence>
<reference evidence="2 3" key="1">
    <citation type="submission" date="2019-04" db="EMBL/GenBank/DDBJ databases">
        <title>Shimia ponticola sp. nov., isolated from seawater.</title>
        <authorList>
            <person name="Kim Y.-O."/>
            <person name="Yoon J.-H."/>
        </authorList>
    </citation>
    <scope>NUCLEOTIDE SEQUENCE [LARGE SCALE GENOMIC DNA]</scope>
    <source>
        <strain evidence="2 3">MYP11</strain>
    </source>
</reference>
<dbReference type="AlphaFoldDB" id="A0A4S4NJH1"/>
<accession>A0A4S4NJH1</accession>
<sequence>MLDAQMVMTMRMMGMAGLWSVTPAEQSRMVSEKTEAFTDAAAASARAMARGGSPADIAAAALKPVRRKARSNAKRLAKRGPNTRAKH</sequence>
<feature type="compositionally biased region" description="Basic residues" evidence="1">
    <location>
        <begin position="65"/>
        <end position="78"/>
    </location>
</feature>